<reference evidence="1" key="2">
    <citation type="submission" date="2015-03" db="EMBL/GenBank/DDBJ databases">
        <authorList>
            <person name="Chow C.-E.T."/>
            <person name="Winget D.M."/>
            <person name="White R.A.III."/>
            <person name="Hallam S.J."/>
            <person name="Suttle C.A."/>
        </authorList>
    </citation>
    <scope>NUCLEOTIDE SEQUENCE</scope>
    <source>
        <strain evidence="1">Anoxic2_3</strain>
    </source>
</reference>
<dbReference type="EMBL" id="KR029587">
    <property type="protein sequence ID" value="AKH46946.1"/>
    <property type="molecule type" value="Genomic_DNA"/>
</dbReference>
<accession>A0A0F7L7H4</accession>
<proteinExistence type="predicted"/>
<organism evidence="1">
    <name type="scientific">uncultured marine virus</name>
    <dbReference type="NCBI Taxonomy" id="186617"/>
    <lineage>
        <taxon>Viruses</taxon>
        <taxon>environmental samples</taxon>
    </lineage>
</organism>
<evidence type="ECO:0000313" key="1">
    <source>
        <dbReference type="EMBL" id="AKH46946.1"/>
    </source>
</evidence>
<reference evidence="1" key="1">
    <citation type="journal article" date="2015" name="Front. Microbiol.">
        <title>Combining genomic sequencing methods to explore viral diversity and reveal potential virus-host interactions.</title>
        <authorList>
            <person name="Chow C.E."/>
            <person name="Winget D.M."/>
            <person name="White R.A.III."/>
            <person name="Hallam S.J."/>
            <person name="Suttle C.A."/>
        </authorList>
    </citation>
    <scope>NUCLEOTIDE SEQUENCE</scope>
    <source>
        <strain evidence="1">Anoxic2_3</strain>
    </source>
</reference>
<name>A0A0F7L7H4_9VIRU</name>
<sequence length="60" mass="6609">MKLILITMALALLMPCEAPEEPTASDRGDSILPELIEPYIYCGEGYLGQGQTFGFEWGVE</sequence>
<protein>
    <submittedName>
        <fullName evidence="1">Uncharacterized protein</fullName>
    </submittedName>
</protein>